<dbReference type="Gene3D" id="1.10.1200.10">
    <property type="entry name" value="ACP-like"/>
    <property type="match status" value="1"/>
</dbReference>
<reference evidence="10" key="1">
    <citation type="journal article" date="2020" name="Int. J. Syst. Evol. Microbiol.">
        <title>Alteromonas alba sp. nov., a marine bacterium isolated from the seawater of the West Pacific Ocean.</title>
        <authorList>
            <person name="Sun C."/>
            <person name="Wu Y.-H."/>
            <person name="Xamxidin M."/>
            <person name="Cheng H."/>
            <person name="Xu X.-W."/>
        </authorList>
    </citation>
    <scope>NUCLEOTIDE SEQUENCE [LARGE SCALE GENOMIC DNA]</scope>
    <source>
        <strain evidence="10">9a2</strain>
    </source>
</reference>
<dbReference type="InterPro" id="IPR029058">
    <property type="entry name" value="AB_hydrolase_fold"/>
</dbReference>
<dbReference type="Pfam" id="PF00501">
    <property type="entry name" value="AMP-binding"/>
    <property type="match status" value="1"/>
</dbReference>
<comment type="similarity">
    <text evidence="1">Belongs to the ATP-dependent AMP-binding enzyme family.</text>
</comment>
<dbReference type="SUPFAM" id="SSF56801">
    <property type="entry name" value="Acetyl-CoA synthetase-like"/>
    <property type="match status" value="1"/>
</dbReference>
<evidence type="ECO:0000256" key="2">
    <source>
        <dbReference type="ARBA" id="ARBA00022598"/>
    </source>
</evidence>
<evidence type="ECO:0000256" key="1">
    <source>
        <dbReference type="ARBA" id="ARBA00006432"/>
    </source>
</evidence>
<evidence type="ECO:0000259" key="6">
    <source>
        <dbReference type="Pfam" id="PF00501"/>
    </source>
</evidence>
<organism evidence="9 10">
    <name type="scientific">Alteromonas gracilis</name>
    <dbReference type="NCBI Taxonomy" id="1479524"/>
    <lineage>
        <taxon>Bacteria</taxon>
        <taxon>Pseudomonadati</taxon>
        <taxon>Pseudomonadota</taxon>
        <taxon>Gammaproteobacteria</taxon>
        <taxon>Alteromonadales</taxon>
        <taxon>Alteromonadaceae</taxon>
        <taxon>Alteromonas/Salinimonas group</taxon>
        <taxon>Alteromonas</taxon>
    </lineage>
</organism>
<evidence type="ECO:0008006" key="11">
    <source>
        <dbReference type="Google" id="ProtNLM"/>
    </source>
</evidence>
<keyword evidence="10" id="KW-1185">Reference proteome</keyword>
<dbReference type="InterPro" id="IPR045851">
    <property type="entry name" value="AMP-bd_C_sf"/>
</dbReference>
<dbReference type="Pfam" id="PF23024">
    <property type="entry name" value="AMP-dom_DIP2-like"/>
    <property type="match status" value="1"/>
</dbReference>
<dbReference type="InterPro" id="IPR040097">
    <property type="entry name" value="FAAL/FAAC"/>
</dbReference>
<feature type="domain" description="Thioesterase" evidence="7">
    <location>
        <begin position="693"/>
        <end position="916"/>
    </location>
</feature>
<evidence type="ECO:0000259" key="7">
    <source>
        <dbReference type="Pfam" id="PF00975"/>
    </source>
</evidence>
<evidence type="ECO:0000256" key="4">
    <source>
        <dbReference type="ARBA" id="ARBA00023098"/>
    </source>
</evidence>
<dbReference type="RefSeq" id="WP_105930298.1">
    <property type="nucleotide sequence ID" value="NZ_PVNO01000021.1"/>
</dbReference>
<dbReference type="PANTHER" id="PTHR22754:SF32">
    <property type="entry name" value="DISCO-INTERACTING PROTEIN 2"/>
    <property type="match status" value="1"/>
</dbReference>
<dbReference type="InterPro" id="IPR036736">
    <property type="entry name" value="ACP-like_sf"/>
</dbReference>
<evidence type="ECO:0000259" key="8">
    <source>
        <dbReference type="Pfam" id="PF23024"/>
    </source>
</evidence>
<name>A0ABX5CSC0_9ALTE</name>
<feature type="domain" description="AMP-binding enzyme C-terminal" evidence="8">
    <location>
        <begin position="456"/>
        <end position="567"/>
    </location>
</feature>
<protein>
    <recommendedName>
        <fullName evidence="11">Carrier domain-containing protein</fullName>
    </recommendedName>
</protein>
<dbReference type="Gene3D" id="3.40.50.12780">
    <property type="entry name" value="N-terminal domain of ligase-like"/>
    <property type="match status" value="1"/>
</dbReference>
<feature type="region of interest" description="Disordered" evidence="5">
    <location>
        <begin position="827"/>
        <end position="848"/>
    </location>
</feature>
<keyword evidence="2" id="KW-0436">Ligase</keyword>
<dbReference type="InterPro" id="IPR001031">
    <property type="entry name" value="Thioesterase"/>
</dbReference>
<dbReference type="EMBL" id="PVNO01000021">
    <property type="protein sequence ID" value="PRO69888.1"/>
    <property type="molecule type" value="Genomic_DNA"/>
</dbReference>
<dbReference type="InterPro" id="IPR042099">
    <property type="entry name" value="ANL_N_sf"/>
</dbReference>
<dbReference type="Pfam" id="PF00975">
    <property type="entry name" value="Thioesterase"/>
    <property type="match status" value="1"/>
</dbReference>
<sequence>MLYESLNHILTRLSSEKPDIPAYIFLNEQGLEQEIVTYYALHSRVKQAAEYLTRYGYAGSRAILVYPQGIEFVVTFLACLKAGVVAIPVPGLDATLKARLLSRVMNIVKDADVSLILTTPATREACAPSLNNFAEKISWVTIPQGFQTDYDKCFFENRSSSVAYLQYTSGSTSLPKGVVISHGTLIKHLETIQDSCAYNPQSISATWMPHFHDYGLVEGLLLPLFNGTLCVFMSPSTFIKRPALWFQTVSRYKATHSHAPSFAHELCIKKIKEAELSGVDLSSWQVAALGAEPIKPYVLLKFFETFSRYGFSDTALSPAYGLAENTLVATVKKPFTKPKTLSVCSQALKNNTVKIMQSSADNGVKDIVSCGLPVKNTSVIVVDPDKKTRRKNNEVGEVWITSEGVASGYWNNAGATIQTFMAKLEEHQSDSRHFLRTGDLGFVHEGELYITGRLKDLIIIDGVNYWPQDIEWAVENCHSSIKQGGGCVAFSIDVFDKERLVLVCEVKSDGVDCSELYRCCAESVFEVCGLILYDFVVVSKGTILKTSSGKLQRGACRDDYRDKKLNFMWSKQTVLEGCSGKKDIGAKINSLNTAQKGIVAWLTNSIMQCSQLITSAPHAADVFSELPLDSLDYLTLSCDIESRYNIQLALSEFVVNRRTIEDLAEQICARLQGQDPENSSLILLQKTGEGSPFFFVHPAGGNVIGYVSLANCFAGERPFYGIQSQGLVKGTSTLRTFEEMAEFYIQEMKRVQPNGPYFIGGMCLGGIIAYEMAQQIQRSGESVAFLGLVDPRSPSLLLKEIENASYQATRKPTPFSSEHLAKVKILKQESEKTESPKPPRDIVPSDPQMKKVWDNNARAREEYKAVEYEGDVSFFWADKTQGTLGFQHNPEVCWSLLVNGNFKVHHLGFNHFQMLEKPFVDKLGLSLLAEIDKADT</sequence>
<keyword evidence="4" id="KW-0443">Lipid metabolism</keyword>
<evidence type="ECO:0000256" key="5">
    <source>
        <dbReference type="SAM" id="MobiDB-lite"/>
    </source>
</evidence>
<keyword evidence="3" id="KW-0276">Fatty acid metabolism</keyword>
<gene>
    <name evidence="9" type="ORF">C6Y39_05455</name>
</gene>
<proteinExistence type="inferred from homology"/>
<dbReference type="InterPro" id="IPR000873">
    <property type="entry name" value="AMP-dep_synth/lig_dom"/>
</dbReference>
<evidence type="ECO:0000256" key="3">
    <source>
        <dbReference type="ARBA" id="ARBA00022832"/>
    </source>
</evidence>
<dbReference type="Gene3D" id="3.40.50.1820">
    <property type="entry name" value="alpha/beta hydrolase"/>
    <property type="match status" value="1"/>
</dbReference>
<dbReference type="InterPro" id="IPR020845">
    <property type="entry name" value="AMP-binding_CS"/>
</dbReference>
<dbReference type="SUPFAM" id="SSF47336">
    <property type="entry name" value="ACP-like"/>
    <property type="match status" value="1"/>
</dbReference>
<dbReference type="PROSITE" id="PS00455">
    <property type="entry name" value="AMP_BINDING"/>
    <property type="match status" value="1"/>
</dbReference>
<evidence type="ECO:0000313" key="10">
    <source>
        <dbReference type="Proteomes" id="UP000239539"/>
    </source>
</evidence>
<dbReference type="InterPro" id="IPR025110">
    <property type="entry name" value="AMP-bd_C"/>
</dbReference>
<dbReference type="PANTHER" id="PTHR22754">
    <property type="entry name" value="DISCO-INTERACTING PROTEIN 2 DIP2 -RELATED"/>
    <property type="match status" value="1"/>
</dbReference>
<comment type="caution">
    <text evidence="9">The sequence shown here is derived from an EMBL/GenBank/DDBJ whole genome shotgun (WGS) entry which is preliminary data.</text>
</comment>
<dbReference type="SUPFAM" id="SSF53474">
    <property type="entry name" value="alpha/beta-Hydrolases"/>
    <property type="match status" value="1"/>
</dbReference>
<evidence type="ECO:0000313" key="9">
    <source>
        <dbReference type="EMBL" id="PRO69888.1"/>
    </source>
</evidence>
<dbReference type="Gene3D" id="3.30.300.30">
    <property type="match status" value="1"/>
</dbReference>
<dbReference type="Proteomes" id="UP000239539">
    <property type="component" value="Unassembled WGS sequence"/>
</dbReference>
<accession>A0ABX5CSC0</accession>
<feature type="compositionally biased region" description="Basic and acidic residues" evidence="5">
    <location>
        <begin position="827"/>
        <end position="840"/>
    </location>
</feature>
<feature type="domain" description="AMP-dependent synthetase/ligase" evidence="6">
    <location>
        <begin position="15"/>
        <end position="410"/>
    </location>
</feature>
<dbReference type="CDD" id="cd05931">
    <property type="entry name" value="FAAL"/>
    <property type="match status" value="1"/>
</dbReference>